<sequence>FVSPLKNIPGPPPDSLIYGNVKALLSADGFVEPQFKWYKKYGNILKYYGIFNKPTIFVADPKIIQEITLSRSYDFTKPYSNNKSAIALLGKGLIFA</sequence>
<reference evidence="1 2" key="2">
    <citation type="submission" date="2017-09" db="EMBL/GenBank/DDBJ databases">
        <title>Extensive intraspecific genome diversity in a model arbuscular mycorrhizal fungus.</title>
        <authorList>
            <person name="Chen E.C."/>
            <person name="Morin E."/>
            <person name="Beaudet D."/>
            <person name="Noel J."/>
            <person name="Ndikumana S."/>
            <person name="Charron P."/>
            <person name="St-Onge C."/>
            <person name="Giorgi J."/>
            <person name="Grigoriev I.V."/>
            <person name="Roux C."/>
            <person name="Martin F.M."/>
            <person name="Corradi N."/>
        </authorList>
    </citation>
    <scope>NUCLEOTIDE SEQUENCE [LARGE SCALE GENOMIC DNA]</scope>
    <source>
        <strain evidence="1 2">A5</strain>
    </source>
</reference>
<dbReference type="Gene3D" id="1.10.630.10">
    <property type="entry name" value="Cytochrome P450"/>
    <property type="match status" value="1"/>
</dbReference>
<name>A0A2N0NXU0_9GLOM</name>
<dbReference type="GO" id="GO:0004497">
    <property type="term" value="F:monooxygenase activity"/>
    <property type="evidence" value="ECO:0007669"/>
    <property type="project" value="InterPro"/>
</dbReference>
<dbReference type="EMBL" id="LLXJ01002214">
    <property type="protein sequence ID" value="PKB99388.1"/>
    <property type="molecule type" value="Genomic_DNA"/>
</dbReference>
<evidence type="ECO:0008006" key="3">
    <source>
        <dbReference type="Google" id="ProtNLM"/>
    </source>
</evidence>
<evidence type="ECO:0000313" key="1">
    <source>
        <dbReference type="EMBL" id="PKB99388.1"/>
    </source>
</evidence>
<dbReference type="AlphaFoldDB" id="A0A2N0NXU0"/>
<dbReference type="SUPFAM" id="SSF48264">
    <property type="entry name" value="Cytochrome P450"/>
    <property type="match status" value="1"/>
</dbReference>
<comment type="caution">
    <text evidence="1">The sequence shown here is derived from an EMBL/GenBank/DDBJ whole genome shotgun (WGS) entry which is preliminary data.</text>
</comment>
<dbReference type="Proteomes" id="UP000232722">
    <property type="component" value="Unassembled WGS sequence"/>
</dbReference>
<feature type="non-terminal residue" evidence="1">
    <location>
        <position position="1"/>
    </location>
</feature>
<feature type="non-terminal residue" evidence="1">
    <location>
        <position position="96"/>
    </location>
</feature>
<proteinExistence type="predicted"/>
<dbReference type="InterPro" id="IPR036396">
    <property type="entry name" value="Cyt_P450_sf"/>
</dbReference>
<dbReference type="GO" id="GO:0020037">
    <property type="term" value="F:heme binding"/>
    <property type="evidence" value="ECO:0007669"/>
    <property type="project" value="InterPro"/>
</dbReference>
<organism evidence="1 2">
    <name type="scientific">Rhizophagus irregularis</name>
    <dbReference type="NCBI Taxonomy" id="588596"/>
    <lineage>
        <taxon>Eukaryota</taxon>
        <taxon>Fungi</taxon>
        <taxon>Fungi incertae sedis</taxon>
        <taxon>Mucoromycota</taxon>
        <taxon>Glomeromycotina</taxon>
        <taxon>Glomeromycetes</taxon>
        <taxon>Glomerales</taxon>
        <taxon>Glomeraceae</taxon>
        <taxon>Rhizophagus</taxon>
    </lineage>
</organism>
<dbReference type="GO" id="GO:0016705">
    <property type="term" value="F:oxidoreductase activity, acting on paired donors, with incorporation or reduction of molecular oxygen"/>
    <property type="evidence" value="ECO:0007669"/>
    <property type="project" value="InterPro"/>
</dbReference>
<protein>
    <recommendedName>
        <fullName evidence="3">Cytochrome P450</fullName>
    </recommendedName>
</protein>
<dbReference type="GO" id="GO:0005506">
    <property type="term" value="F:iron ion binding"/>
    <property type="evidence" value="ECO:0007669"/>
    <property type="project" value="InterPro"/>
</dbReference>
<reference evidence="1 2" key="1">
    <citation type="submission" date="2016-04" db="EMBL/GenBank/DDBJ databases">
        <title>Genome analyses suggest a sexual origin of heterokaryosis in a supposedly ancient asexual fungus.</title>
        <authorList>
            <person name="Ropars J."/>
            <person name="Sedzielewska K."/>
            <person name="Noel J."/>
            <person name="Charron P."/>
            <person name="Farinelli L."/>
            <person name="Marton T."/>
            <person name="Kruger M."/>
            <person name="Pelin A."/>
            <person name="Brachmann A."/>
            <person name="Corradi N."/>
        </authorList>
    </citation>
    <scope>NUCLEOTIDE SEQUENCE [LARGE SCALE GENOMIC DNA]</scope>
    <source>
        <strain evidence="1 2">A5</strain>
    </source>
</reference>
<gene>
    <name evidence="1" type="ORF">RhiirA5_260887</name>
</gene>
<accession>A0A2N0NXU0</accession>
<evidence type="ECO:0000313" key="2">
    <source>
        <dbReference type="Proteomes" id="UP000232722"/>
    </source>
</evidence>